<dbReference type="PANTHER" id="PTHR47546:SF3">
    <property type="entry name" value="30S RIBOSOMAL PROTEIN S15, CHLOROPLASTIC"/>
    <property type="match status" value="1"/>
</dbReference>
<accession>A0AA88VA96</accession>
<gene>
    <name evidence="2" type="ORF">RJ639_018662</name>
</gene>
<protein>
    <submittedName>
        <fullName evidence="2">Uncharacterized protein</fullName>
    </submittedName>
</protein>
<dbReference type="AlphaFoldDB" id="A0AA88VA96"/>
<reference evidence="2" key="1">
    <citation type="submission" date="2022-12" db="EMBL/GenBank/DDBJ databases">
        <title>Draft genome assemblies for two species of Escallonia (Escalloniales).</title>
        <authorList>
            <person name="Chanderbali A."/>
            <person name="Dervinis C."/>
            <person name="Anghel I."/>
            <person name="Soltis D."/>
            <person name="Soltis P."/>
            <person name="Zapata F."/>
        </authorList>
    </citation>
    <scope>NUCLEOTIDE SEQUENCE</scope>
    <source>
        <strain evidence="2">UCBG64.0493</strain>
        <tissue evidence="2">Leaf</tissue>
    </source>
</reference>
<feature type="compositionally biased region" description="Low complexity" evidence="1">
    <location>
        <begin position="103"/>
        <end position="113"/>
    </location>
</feature>
<keyword evidence="3" id="KW-1185">Reference proteome</keyword>
<sequence length="298" mass="33450">MATTAVSLHLRTTKTRSVRNPNLLHFFSTSSIPKPDNQNAAASPPPPPPQPQSSFSSYFNDVMASVKQKRPPPPAAKAASLEEIRKNLEKYRRGSATPPPPSSSSSFPPSQPVSFQELYQRNVISRGEEQQQCQQSSDSAKLSFDRIRDSLNRIRSNNQPEGAGNRPTERLSLQRSQDSLRIWPADRTGRTELLAALRGSGERSSQAESAAARIEFVKSYSYDELGAKLRKLRPEASKGGKKERFSLVELNERLIKLREMEEQEYESSTAGKMFRDLRNRLVQIRLSERKEMGKSSGM</sequence>
<evidence type="ECO:0000256" key="1">
    <source>
        <dbReference type="SAM" id="MobiDB-lite"/>
    </source>
</evidence>
<dbReference type="PANTHER" id="PTHR47546">
    <property type="entry name" value="S15/NS1, RNA-BINDING PROTEIN"/>
    <property type="match status" value="1"/>
</dbReference>
<proteinExistence type="predicted"/>
<feature type="region of interest" description="Disordered" evidence="1">
    <location>
        <begin position="26"/>
        <end position="113"/>
    </location>
</feature>
<evidence type="ECO:0000313" key="2">
    <source>
        <dbReference type="EMBL" id="KAK3004852.1"/>
    </source>
</evidence>
<dbReference type="EMBL" id="JAVXUP010002199">
    <property type="protein sequence ID" value="KAK3004852.1"/>
    <property type="molecule type" value="Genomic_DNA"/>
</dbReference>
<organism evidence="2 3">
    <name type="scientific">Escallonia herrerae</name>
    <dbReference type="NCBI Taxonomy" id="1293975"/>
    <lineage>
        <taxon>Eukaryota</taxon>
        <taxon>Viridiplantae</taxon>
        <taxon>Streptophyta</taxon>
        <taxon>Embryophyta</taxon>
        <taxon>Tracheophyta</taxon>
        <taxon>Spermatophyta</taxon>
        <taxon>Magnoliopsida</taxon>
        <taxon>eudicotyledons</taxon>
        <taxon>Gunneridae</taxon>
        <taxon>Pentapetalae</taxon>
        <taxon>asterids</taxon>
        <taxon>campanulids</taxon>
        <taxon>Escalloniales</taxon>
        <taxon>Escalloniaceae</taxon>
        <taxon>Escallonia</taxon>
    </lineage>
</organism>
<name>A0AA88VA96_9ASTE</name>
<comment type="caution">
    <text evidence="2">The sequence shown here is derived from an EMBL/GenBank/DDBJ whole genome shotgun (WGS) entry which is preliminary data.</text>
</comment>
<feature type="compositionally biased region" description="Basic and acidic residues" evidence="1">
    <location>
        <begin position="80"/>
        <end position="92"/>
    </location>
</feature>
<evidence type="ECO:0000313" key="3">
    <source>
        <dbReference type="Proteomes" id="UP001188597"/>
    </source>
</evidence>
<dbReference type="Proteomes" id="UP001188597">
    <property type="component" value="Unassembled WGS sequence"/>
</dbReference>
<feature type="region of interest" description="Disordered" evidence="1">
    <location>
        <begin position="152"/>
        <end position="175"/>
    </location>
</feature>